<evidence type="ECO:0000256" key="7">
    <source>
        <dbReference type="ARBA" id="ARBA00022723"/>
    </source>
</evidence>
<keyword evidence="9" id="KW-0560">Oxidoreductase</keyword>
<dbReference type="GO" id="GO:0016020">
    <property type="term" value="C:membrane"/>
    <property type="evidence" value="ECO:0007669"/>
    <property type="project" value="UniProtKB-SubCell"/>
</dbReference>
<reference evidence="14" key="2">
    <citation type="submission" date="2015-01" db="EMBL/GenBank/DDBJ databases">
        <title>Evolutionary Origins and Diversification of the Mycorrhizal Mutualists.</title>
        <authorList>
            <consortium name="DOE Joint Genome Institute"/>
            <consortium name="Mycorrhizal Genomics Consortium"/>
            <person name="Kohler A."/>
            <person name="Kuo A."/>
            <person name="Nagy L.G."/>
            <person name="Floudas D."/>
            <person name="Copeland A."/>
            <person name="Barry K.W."/>
            <person name="Cichocki N."/>
            <person name="Veneault-Fourrey C."/>
            <person name="LaButti K."/>
            <person name="Lindquist E.A."/>
            <person name="Lipzen A."/>
            <person name="Lundell T."/>
            <person name="Morin E."/>
            <person name="Murat C."/>
            <person name="Riley R."/>
            <person name="Ohm R."/>
            <person name="Sun H."/>
            <person name="Tunlid A."/>
            <person name="Henrissat B."/>
            <person name="Grigoriev I.V."/>
            <person name="Hibbett D.S."/>
            <person name="Martin F."/>
        </authorList>
    </citation>
    <scope>NUCLEOTIDE SEQUENCE [LARGE SCALE GENOMIC DNA]</scope>
    <source>
        <strain evidence="14">F 1598</strain>
    </source>
</reference>
<dbReference type="InParanoid" id="A0A0C3AMZ5"/>
<dbReference type="Proteomes" id="UP000054166">
    <property type="component" value="Unassembled WGS sequence"/>
</dbReference>
<protein>
    <recommendedName>
        <fullName evidence="15">Cytochrome P450</fullName>
    </recommendedName>
</protein>
<evidence type="ECO:0000256" key="9">
    <source>
        <dbReference type="ARBA" id="ARBA00023002"/>
    </source>
</evidence>
<keyword evidence="12" id="KW-0472">Membrane</keyword>
<evidence type="ECO:0000256" key="6">
    <source>
        <dbReference type="ARBA" id="ARBA00022692"/>
    </source>
</evidence>
<dbReference type="Gene3D" id="1.10.630.10">
    <property type="entry name" value="Cytochrome P450"/>
    <property type="match status" value="1"/>
</dbReference>
<evidence type="ECO:0000256" key="1">
    <source>
        <dbReference type="ARBA" id="ARBA00001971"/>
    </source>
</evidence>
<dbReference type="OrthoDB" id="6692864at2759"/>
<evidence type="ECO:0008006" key="15">
    <source>
        <dbReference type="Google" id="ProtNLM"/>
    </source>
</evidence>
<accession>A0A0C3AMZ5</accession>
<dbReference type="GO" id="GO:0020037">
    <property type="term" value="F:heme binding"/>
    <property type="evidence" value="ECO:0007669"/>
    <property type="project" value="InterPro"/>
</dbReference>
<evidence type="ECO:0000256" key="10">
    <source>
        <dbReference type="ARBA" id="ARBA00023004"/>
    </source>
</evidence>
<gene>
    <name evidence="13" type="ORF">PILCRDRAFT_13688</name>
</gene>
<dbReference type="InterPro" id="IPR050121">
    <property type="entry name" value="Cytochrome_P450_monoxygenase"/>
</dbReference>
<dbReference type="InterPro" id="IPR001128">
    <property type="entry name" value="Cyt_P450"/>
</dbReference>
<evidence type="ECO:0000256" key="4">
    <source>
        <dbReference type="ARBA" id="ARBA00010617"/>
    </source>
</evidence>
<dbReference type="InterPro" id="IPR036396">
    <property type="entry name" value="Cyt_P450_sf"/>
</dbReference>
<keyword evidence="7" id="KW-0479">Metal-binding</keyword>
<keyword evidence="5" id="KW-0349">Heme</keyword>
<dbReference type="EMBL" id="KN833048">
    <property type="protein sequence ID" value="KIM75268.1"/>
    <property type="molecule type" value="Genomic_DNA"/>
</dbReference>
<evidence type="ECO:0000256" key="5">
    <source>
        <dbReference type="ARBA" id="ARBA00022617"/>
    </source>
</evidence>
<comment type="pathway">
    <text evidence="3">Secondary metabolite biosynthesis; terpenoid biosynthesis.</text>
</comment>
<keyword evidence="10" id="KW-0408">Iron</keyword>
<evidence type="ECO:0000313" key="13">
    <source>
        <dbReference type="EMBL" id="KIM75268.1"/>
    </source>
</evidence>
<proteinExistence type="inferred from homology"/>
<comment type="subcellular location">
    <subcellularLocation>
        <location evidence="2">Membrane</location>
    </subcellularLocation>
</comment>
<dbReference type="GO" id="GO:0004497">
    <property type="term" value="F:monooxygenase activity"/>
    <property type="evidence" value="ECO:0007669"/>
    <property type="project" value="UniProtKB-KW"/>
</dbReference>
<dbReference type="PANTHER" id="PTHR24305">
    <property type="entry name" value="CYTOCHROME P450"/>
    <property type="match status" value="1"/>
</dbReference>
<dbReference type="STRING" id="765440.A0A0C3AMZ5"/>
<dbReference type="PANTHER" id="PTHR24305:SF166">
    <property type="entry name" value="CYTOCHROME P450 12A4, MITOCHONDRIAL-RELATED"/>
    <property type="match status" value="1"/>
</dbReference>
<dbReference type="GO" id="GO:0016705">
    <property type="term" value="F:oxidoreductase activity, acting on paired donors, with incorporation or reduction of molecular oxygen"/>
    <property type="evidence" value="ECO:0007669"/>
    <property type="project" value="InterPro"/>
</dbReference>
<dbReference type="SUPFAM" id="SSF48264">
    <property type="entry name" value="Cytochrome P450"/>
    <property type="match status" value="1"/>
</dbReference>
<evidence type="ECO:0000256" key="8">
    <source>
        <dbReference type="ARBA" id="ARBA00022989"/>
    </source>
</evidence>
<dbReference type="HOGENOM" id="CLU_1928407_0_0_1"/>
<dbReference type="Pfam" id="PF00067">
    <property type="entry name" value="p450"/>
    <property type="match status" value="1"/>
</dbReference>
<evidence type="ECO:0000256" key="11">
    <source>
        <dbReference type="ARBA" id="ARBA00023033"/>
    </source>
</evidence>
<evidence type="ECO:0000256" key="12">
    <source>
        <dbReference type="ARBA" id="ARBA00023136"/>
    </source>
</evidence>
<name>A0A0C3AMZ5_PILCF</name>
<evidence type="ECO:0000256" key="2">
    <source>
        <dbReference type="ARBA" id="ARBA00004370"/>
    </source>
</evidence>
<dbReference type="AlphaFoldDB" id="A0A0C3AMZ5"/>
<keyword evidence="14" id="KW-1185">Reference proteome</keyword>
<evidence type="ECO:0000313" key="14">
    <source>
        <dbReference type="Proteomes" id="UP000054166"/>
    </source>
</evidence>
<sequence length="131" mass="14880">MHHPYDGTILIRLVRSTVDSPIREGSNIKDLFYHLTDEEGLEPEKSSIPVVHSDGLLAVIAGSDTTATAITVLWHYLILDPPKFDRLRNEVDTYFPQGEEPLEFARMPYLNACIKEAMRQLFLLSLADLRV</sequence>
<keyword evidence="11" id="KW-0503">Monooxygenase</keyword>
<evidence type="ECO:0000256" key="3">
    <source>
        <dbReference type="ARBA" id="ARBA00004721"/>
    </source>
</evidence>
<organism evidence="13 14">
    <name type="scientific">Piloderma croceum (strain F 1598)</name>
    <dbReference type="NCBI Taxonomy" id="765440"/>
    <lineage>
        <taxon>Eukaryota</taxon>
        <taxon>Fungi</taxon>
        <taxon>Dikarya</taxon>
        <taxon>Basidiomycota</taxon>
        <taxon>Agaricomycotina</taxon>
        <taxon>Agaricomycetes</taxon>
        <taxon>Agaricomycetidae</taxon>
        <taxon>Atheliales</taxon>
        <taxon>Atheliaceae</taxon>
        <taxon>Piloderma</taxon>
    </lineage>
</organism>
<keyword evidence="8" id="KW-1133">Transmembrane helix</keyword>
<keyword evidence="6" id="KW-0812">Transmembrane</keyword>
<reference evidence="13 14" key="1">
    <citation type="submission" date="2014-04" db="EMBL/GenBank/DDBJ databases">
        <authorList>
            <consortium name="DOE Joint Genome Institute"/>
            <person name="Kuo A."/>
            <person name="Tarkka M."/>
            <person name="Buscot F."/>
            <person name="Kohler A."/>
            <person name="Nagy L.G."/>
            <person name="Floudas D."/>
            <person name="Copeland A."/>
            <person name="Barry K.W."/>
            <person name="Cichocki N."/>
            <person name="Veneault-Fourrey C."/>
            <person name="LaButti K."/>
            <person name="Lindquist E.A."/>
            <person name="Lipzen A."/>
            <person name="Lundell T."/>
            <person name="Morin E."/>
            <person name="Murat C."/>
            <person name="Sun H."/>
            <person name="Tunlid A."/>
            <person name="Henrissat B."/>
            <person name="Grigoriev I.V."/>
            <person name="Hibbett D.S."/>
            <person name="Martin F."/>
            <person name="Nordberg H.P."/>
            <person name="Cantor M.N."/>
            <person name="Hua S.X."/>
        </authorList>
    </citation>
    <scope>NUCLEOTIDE SEQUENCE [LARGE SCALE GENOMIC DNA]</scope>
    <source>
        <strain evidence="13 14">F 1598</strain>
    </source>
</reference>
<comment type="similarity">
    <text evidence="4">Belongs to the cytochrome P450 family.</text>
</comment>
<comment type="cofactor">
    <cofactor evidence="1">
        <name>heme</name>
        <dbReference type="ChEBI" id="CHEBI:30413"/>
    </cofactor>
</comment>
<dbReference type="GO" id="GO:0005506">
    <property type="term" value="F:iron ion binding"/>
    <property type="evidence" value="ECO:0007669"/>
    <property type="project" value="InterPro"/>
</dbReference>